<organism evidence="2 3">
    <name type="scientific">Kordia algicida OT-1</name>
    <dbReference type="NCBI Taxonomy" id="391587"/>
    <lineage>
        <taxon>Bacteria</taxon>
        <taxon>Pseudomonadati</taxon>
        <taxon>Bacteroidota</taxon>
        <taxon>Flavobacteriia</taxon>
        <taxon>Flavobacteriales</taxon>
        <taxon>Flavobacteriaceae</taxon>
        <taxon>Kordia</taxon>
    </lineage>
</organism>
<dbReference type="STRING" id="391587.KAOT1_11877"/>
<comment type="caution">
    <text evidence="2">The sequence shown here is derived from an EMBL/GenBank/DDBJ whole genome shotgun (WGS) entry which is preliminary data.</text>
</comment>
<reference evidence="2 3" key="1">
    <citation type="journal article" date="2011" name="J. Bacteriol.">
        <title>Genome sequence of the algicidal bacterium Kordia algicida OT-1.</title>
        <authorList>
            <person name="Lee H.S."/>
            <person name="Kang S.G."/>
            <person name="Kwon K.K."/>
            <person name="Lee J.H."/>
            <person name="Kim S.J."/>
        </authorList>
    </citation>
    <scope>NUCLEOTIDE SEQUENCE [LARGE SCALE GENOMIC DNA]</scope>
    <source>
        <strain evidence="2 3">OT-1</strain>
    </source>
</reference>
<dbReference type="Proteomes" id="UP000002945">
    <property type="component" value="Unassembled WGS sequence"/>
</dbReference>
<dbReference type="EMBL" id="ABIB01000001">
    <property type="protein sequence ID" value="EDP97911.1"/>
    <property type="molecule type" value="Genomic_DNA"/>
</dbReference>
<keyword evidence="1" id="KW-0472">Membrane</keyword>
<name>A9DII9_9FLAO</name>
<evidence type="ECO:0000313" key="3">
    <source>
        <dbReference type="Proteomes" id="UP000002945"/>
    </source>
</evidence>
<gene>
    <name evidence="2" type="ORF">KAOT1_11877</name>
</gene>
<accession>A9DII9</accession>
<evidence type="ECO:0000256" key="1">
    <source>
        <dbReference type="SAM" id="Phobius"/>
    </source>
</evidence>
<feature type="transmembrane region" description="Helical" evidence="1">
    <location>
        <begin position="42"/>
        <end position="62"/>
    </location>
</feature>
<feature type="transmembrane region" description="Helical" evidence="1">
    <location>
        <begin position="147"/>
        <end position="167"/>
    </location>
</feature>
<feature type="transmembrane region" description="Helical" evidence="1">
    <location>
        <begin position="173"/>
        <end position="191"/>
    </location>
</feature>
<dbReference type="PROSITE" id="PS51257">
    <property type="entry name" value="PROKAR_LIPOPROTEIN"/>
    <property type="match status" value="1"/>
</dbReference>
<keyword evidence="1" id="KW-1133">Transmembrane helix</keyword>
<protein>
    <submittedName>
        <fullName evidence="2">Uncharacterized protein</fullName>
    </submittedName>
</protein>
<dbReference type="eggNOG" id="ENOG502ZAWQ">
    <property type="taxonomic scope" value="Bacteria"/>
</dbReference>
<keyword evidence="3" id="KW-1185">Reference proteome</keyword>
<sequence>MRQEISVNKAIKRGHLMVNVPVTITLIGCPALAFYLSKQNLIPSWGIAVGFVIGFLVAWLIWSYMITKWRIWAFENVRNVHELKKRAVQEKLIWEDGSMFEKTEIRNWEDKQKLKKLERKFEKEDVYREDHNLPPKTEIYYSKTHNYVELSVSLLLIGVGSFLLFGSAENSPFYGGALFAFGLYSLVKYLIKVSNTKPHIIIDANGIQTKNVAFKDWSVISEEEVLQEGYGNTSKSFLGYCYHHGNEHDYFYEKIEINELNVDTQMLENILRTYRIRYTKNKK</sequence>
<keyword evidence="1" id="KW-0812">Transmembrane</keyword>
<dbReference type="HOGENOM" id="CLU_982741_0_0_10"/>
<dbReference type="AlphaFoldDB" id="A9DII9"/>
<feature type="transmembrane region" description="Helical" evidence="1">
    <location>
        <begin position="16"/>
        <end position="36"/>
    </location>
</feature>
<evidence type="ECO:0000313" key="2">
    <source>
        <dbReference type="EMBL" id="EDP97911.1"/>
    </source>
</evidence>
<dbReference type="RefSeq" id="WP_007094925.1">
    <property type="nucleotide sequence ID" value="NZ_CP142125.1"/>
</dbReference>
<dbReference type="OrthoDB" id="7172951at2"/>
<proteinExistence type="predicted"/>